<dbReference type="EMBL" id="SJJZ01000004">
    <property type="protein sequence ID" value="TCC03938.1"/>
    <property type="molecule type" value="Genomic_DNA"/>
</dbReference>
<feature type="transmembrane region" description="Helical" evidence="8">
    <location>
        <begin position="127"/>
        <end position="144"/>
    </location>
</feature>
<organism evidence="9 10">
    <name type="scientific">Kribbella soli</name>
    <dbReference type="NCBI Taxonomy" id="1124743"/>
    <lineage>
        <taxon>Bacteria</taxon>
        <taxon>Bacillati</taxon>
        <taxon>Actinomycetota</taxon>
        <taxon>Actinomycetes</taxon>
        <taxon>Propionibacteriales</taxon>
        <taxon>Kribbellaceae</taxon>
        <taxon>Kribbella</taxon>
    </lineage>
</organism>
<keyword evidence="4 8" id="KW-0812">Transmembrane</keyword>
<evidence type="ECO:0000256" key="4">
    <source>
        <dbReference type="ARBA" id="ARBA00022692"/>
    </source>
</evidence>
<name>A0A4R0H2X1_9ACTN</name>
<evidence type="ECO:0000256" key="3">
    <source>
        <dbReference type="ARBA" id="ARBA00022679"/>
    </source>
</evidence>
<dbReference type="GO" id="GO:0016758">
    <property type="term" value="F:hexosyltransferase activity"/>
    <property type="evidence" value="ECO:0007669"/>
    <property type="project" value="InterPro"/>
</dbReference>
<feature type="transmembrane region" description="Helical" evidence="8">
    <location>
        <begin position="20"/>
        <end position="37"/>
    </location>
</feature>
<feature type="transmembrane region" description="Helical" evidence="8">
    <location>
        <begin position="293"/>
        <end position="311"/>
    </location>
</feature>
<evidence type="ECO:0000256" key="7">
    <source>
        <dbReference type="ARBA" id="ARBA00024033"/>
    </source>
</evidence>
<keyword evidence="3" id="KW-0808">Transferase</keyword>
<proteinExistence type="inferred from homology"/>
<evidence type="ECO:0000313" key="10">
    <source>
        <dbReference type="Proteomes" id="UP000292346"/>
    </source>
</evidence>
<keyword evidence="10" id="KW-1185">Reference proteome</keyword>
<feature type="transmembrane region" description="Helical" evidence="8">
    <location>
        <begin position="207"/>
        <end position="225"/>
    </location>
</feature>
<comment type="subcellular location">
    <subcellularLocation>
        <location evidence="1">Cell membrane</location>
        <topology evidence="1">Multi-pass membrane protein</topology>
    </subcellularLocation>
</comment>
<dbReference type="OrthoDB" id="9774600at2"/>
<reference evidence="9 10" key="1">
    <citation type="submission" date="2019-02" db="EMBL/GenBank/DDBJ databases">
        <title>Kribbella capetownensis sp. nov. and Kribbella speibonae sp. nov., isolated from soil.</title>
        <authorList>
            <person name="Curtis S.M."/>
            <person name="Norton I."/>
            <person name="Everest G.J."/>
            <person name="Meyers P.R."/>
        </authorList>
    </citation>
    <scope>NUCLEOTIDE SEQUENCE [LARGE SCALE GENOMIC DNA]</scope>
    <source>
        <strain evidence="9 10">KCTC 29219</strain>
    </source>
</reference>
<evidence type="ECO:0000256" key="8">
    <source>
        <dbReference type="SAM" id="Phobius"/>
    </source>
</evidence>
<feature type="transmembrane region" description="Helical" evidence="8">
    <location>
        <begin position="176"/>
        <end position="200"/>
    </location>
</feature>
<dbReference type="GO" id="GO:0005886">
    <property type="term" value="C:plasma membrane"/>
    <property type="evidence" value="ECO:0007669"/>
    <property type="project" value="UniProtKB-SubCell"/>
</dbReference>
<evidence type="ECO:0000256" key="5">
    <source>
        <dbReference type="ARBA" id="ARBA00022989"/>
    </source>
</evidence>
<gene>
    <name evidence="9" type="ORF">E0H45_33065</name>
</gene>
<keyword evidence="6 8" id="KW-0472">Membrane</keyword>
<comment type="similarity">
    <text evidence="7">Belongs to the glycosyltransferase 87 family.</text>
</comment>
<dbReference type="Proteomes" id="UP000292346">
    <property type="component" value="Unassembled WGS sequence"/>
</dbReference>
<dbReference type="AlphaFoldDB" id="A0A4R0H2X1"/>
<comment type="caution">
    <text evidence="9">The sequence shown here is derived from an EMBL/GenBank/DDBJ whole genome shotgun (WGS) entry which is preliminary data.</text>
</comment>
<protein>
    <submittedName>
        <fullName evidence="9">DUF2029 domain-containing protein</fullName>
    </submittedName>
</protein>
<dbReference type="InterPro" id="IPR018584">
    <property type="entry name" value="GT87"/>
</dbReference>
<accession>A0A4R0H2X1</accession>
<feature type="transmembrane region" description="Helical" evidence="8">
    <location>
        <begin position="361"/>
        <end position="383"/>
    </location>
</feature>
<evidence type="ECO:0000256" key="2">
    <source>
        <dbReference type="ARBA" id="ARBA00022475"/>
    </source>
</evidence>
<evidence type="ECO:0000256" key="6">
    <source>
        <dbReference type="ARBA" id="ARBA00023136"/>
    </source>
</evidence>
<dbReference type="RefSeq" id="WP_131344741.1">
    <property type="nucleotide sequence ID" value="NZ_SJJZ01000004.1"/>
</dbReference>
<sequence length="401" mass="43464">MTVRELAPAKVAAPRGRRTAVLVVAAVAFLGFCWWFWPAGYVQSDLRVYVVAARAFLHGQDIYTAHLAFPKELALGFTYPPFAALVFTPVAALGTGTGRVVMTLVNASCLLAIGVLMTRALRPAWSRERVLALGFGVGALGLTLEPVRSTFALGQVNLILLVLLLVDLLGRTPRRFRGVLIGVATGIKLTPGIFILYLLVTRRFREAAVAIGTTAGTMLIGVVVMPDASRQFWTHYIFDPSRPGPTHFISNQAWRGVFARVAGGVEGIGPIWLLAVALTVAVGCYAARRLDRLDGILVTALVGLLVSPISWSGHWVWALPICAVLWFRRRSALAMVWTVVTVFGFPWLAPNHDDREYHLHGFGLVLGNAYAVLAAITILHAAYVQSDSRSSSSSTRSVRPA</sequence>
<keyword evidence="2" id="KW-1003">Cell membrane</keyword>
<keyword evidence="5 8" id="KW-1133">Transmembrane helix</keyword>
<evidence type="ECO:0000256" key="1">
    <source>
        <dbReference type="ARBA" id="ARBA00004651"/>
    </source>
</evidence>
<feature type="transmembrane region" description="Helical" evidence="8">
    <location>
        <begin position="331"/>
        <end position="349"/>
    </location>
</feature>
<dbReference type="Pfam" id="PF09594">
    <property type="entry name" value="GT87"/>
    <property type="match status" value="1"/>
</dbReference>
<feature type="transmembrane region" description="Helical" evidence="8">
    <location>
        <begin position="100"/>
        <end position="121"/>
    </location>
</feature>
<evidence type="ECO:0000313" key="9">
    <source>
        <dbReference type="EMBL" id="TCC03938.1"/>
    </source>
</evidence>
<feature type="transmembrane region" description="Helical" evidence="8">
    <location>
        <begin position="267"/>
        <end position="286"/>
    </location>
</feature>